<keyword evidence="3 6" id="KW-0812">Transmembrane</keyword>
<feature type="transmembrane region" description="Helical" evidence="6">
    <location>
        <begin position="256"/>
        <end position="277"/>
    </location>
</feature>
<name>A0A7X2MZG1_9CLOT</name>
<dbReference type="Proteomes" id="UP000460287">
    <property type="component" value="Unassembled WGS sequence"/>
</dbReference>
<dbReference type="PANTHER" id="PTHR46795:SF3">
    <property type="entry name" value="ABC TRANSPORTER PERMEASE"/>
    <property type="match status" value="1"/>
</dbReference>
<evidence type="ECO:0000256" key="5">
    <source>
        <dbReference type="ARBA" id="ARBA00023136"/>
    </source>
</evidence>
<keyword evidence="9" id="KW-1185">Reference proteome</keyword>
<comment type="subcellular location">
    <subcellularLocation>
        <location evidence="1">Cell membrane</location>
        <topology evidence="1">Multi-pass membrane protein</topology>
    </subcellularLocation>
</comment>
<dbReference type="PANTHER" id="PTHR46795">
    <property type="entry name" value="ABC TRANSPORTER PERMEASE-RELATED-RELATED"/>
    <property type="match status" value="1"/>
</dbReference>
<dbReference type="GO" id="GO:0005886">
    <property type="term" value="C:plasma membrane"/>
    <property type="evidence" value="ECO:0007669"/>
    <property type="project" value="UniProtKB-SubCell"/>
</dbReference>
<dbReference type="InterPro" id="IPR003838">
    <property type="entry name" value="ABC3_permease_C"/>
</dbReference>
<organism evidence="8 9">
    <name type="scientific">Inconstantimicrobium porci</name>
    <dbReference type="NCBI Taxonomy" id="2652291"/>
    <lineage>
        <taxon>Bacteria</taxon>
        <taxon>Bacillati</taxon>
        <taxon>Bacillota</taxon>
        <taxon>Clostridia</taxon>
        <taxon>Eubacteriales</taxon>
        <taxon>Clostridiaceae</taxon>
        <taxon>Inconstantimicrobium</taxon>
    </lineage>
</organism>
<evidence type="ECO:0000259" key="7">
    <source>
        <dbReference type="Pfam" id="PF02687"/>
    </source>
</evidence>
<keyword evidence="2" id="KW-1003">Cell membrane</keyword>
<evidence type="ECO:0000256" key="4">
    <source>
        <dbReference type="ARBA" id="ARBA00022989"/>
    </source>
</evidence>
<evidence type="ECO:0000256" key="3">
    <source>
        <dbReference type="ARBA" id="ARBA00022692"/>
    </source>
</evidence>
<feature type="transmembrane region" description="Helical" evidence="6">
    <location>
        <begin position="84"/>
        <end position="107"/>
    </location>
</feature>
<proteinExistence type="predicted"/>
<evidence type="ECO:0000313" key="8">
    <source>
        <dbReference type="EMBL" id="MSR91942.1"/>
    </source>
</evidence>
<keyword evidence="4 6" id="KW-1133">Transmembrane helix</keyword>
<comment type="caution">
    <text evidence="8">The sequence shown here is derived from an EMBL/GenBank/DDBJ whole genome shotgun (WGS) entry which is preliminary data.</text>
</comment>
<evidence type="ECO:0000256" key="2">
    <source>
        <dbReference type="ARBA" id="ARBA00022475"/>
    </source>
</evidence>
<dbReference type="InterPro" id="IPR052536">
    <property type="entry name" value="ABC-4_Integral_Memb_Prot"/>
</dbReference>
<feature type="transmembrane region" description="Helical" evidence="6">
    <location>
        <begin position="171"/>
        <end position="190"/>
    </location>
</feature>
<feature type="transmembrane region" description="Helical" evidence="6">
    <location>
        <begin position="127"/>
        <end position="150"/>
    </location>
</feature>
<dbReference type="EMBL" id="VULX01000018">
    <property type="protein sequence ID" value="MSR91942.1"/>
    <property type="molecule type" value="Genomic_DNA"/>
</dbReference>
<keyword evidence="5 6" id="KW-0472">Membrane</keyword>
<accession>A0A7X2MZG1</accession>
<feature type="transmembrane region" description="Helical" evidence="6">
    <location>
        <begin position="196"/>
        <end position="221"/>
    </location>
</feature>
<evidence type="ECO:0000256" key="1">
    <source>
        <dbReference type="ARBA" id="ARBA00004651"/>
    </source>
</evidence>
<reference evidence="8 9" key="1">
    <citation type="submission" date="2019-08" db="EMBL/GenBank/DDBJ databases">
        <title>In-depth cultivation of the pig gut microbiome towards novel bacterial diversity and tailored functional studies.</title>
        <authorList>
            <person name="Wylensek D."/>
            <person name="Hitch T.C.A."/>
            <person name="Clavel T."/>
        </authorList>
    </citation>
    <scope>NUCLEOTIDE SEQUENCE [LARGE SCALE GENOMIC DNA]</scope>
    <source>
        <strain evidence="8 9">WCA-383-APC-5B</strain>
    </source>
</reference>
<evidence type="ECO:0000313" key="9">
    <source>
        <dbReference type="Proteomes" id="UP000460287"/>
    </source>
</evidence>
<feature type="domain" description="ABC3 transporter permease C-terminal" evidence="7">
    <location>
        <begin position="41"/>
        <end position="155"/>
    </location>
</feature>
<dbReference type="Pfam" id="PF02687">
    <property type="entry name" value="FtsX"/>
    <property type="match status" value="1"/>
</dbReference>
<evidence type="ECO:0000256" key="6">
    <source>
        <dbReference type="SAM" id="Phobius"/>
    </source>
</evidence>
<gene>
    <name evidence="8" type="ORF">FYJ33_11160</name>
</gene>
<protein>
    <submittedName>
        <fullName evidence="8">FtsX-like permease family protein</fullName>
    </submittedName>
</protein>
<sequence>MSILRKVINDNKKILIRKRIFPEIIGESTLVQTDKKWIYFVISQLVINAVKYTSIAGREKEFGLLAMFGLTKSQIRRYVITENMIISVASVVTCLFFGMLFSKLFYMAVEAIIDLGGQVSFVISPKALIVTTISFLLVLNIISLMMSFKIKNSNIAELLKGSRVPKKNPKFSKFKAVLSILLIAGSYVAAVMSKAYIVFTMIPIFIVVVVGTRLLFTQFSVYFTDKLKNSRHVFYKGINMITLSQIIYKLKYNAKVMFITSILSGVTLATAASVYSLQQVTLDGIRNNEPNDIAVMEQGVNSHNVIAEGKIDEILSRNKLEVINREKINLLKAENCDVKKNPNKKVHYSNNTILQQAAYYTLRCLMKSRRINMISWDLRR</sequence>
<dbReference type="AlphaFoldDB" id="A0A7X2MZG1"/>